<keyword evidence="1" id="KW-0175">Coiled coil</keyword>
<feature type="domain" description="Serine-tRNA synthetase type1 N-terminal" evidence="2">
    <location>
        <begin position="127"/>
        <end position="207"/>
    </location>
</feature>
<dbReference type="InterPro" id="IPR014985">
    <property type="entry name" value="WbqC"/>
</dbReference>
<proteinExistence type="predicted"/>
<sequence>MTGLVAAYQPHYYPRLHYLARARQADVFVIYDDVQFSRSSPHHRAPIDYQGRSWLTVPVRDTGVETPIEDARIDMSEPWPARHLRTLVGKYGEAATELRPFYERLCPPLVDPAALRKGPPADAGVGDEVDAWRTVDAEWRTRRRRLDRLRARKNRLGDEIALRKREDPESSVEGLVAAAADLESRLERVEGDCRELKARRDRSLAALSAELEGSVEDTPMDRRWELEGVDVGEWVGEVRLVELTVPLLSELFDRFGVGSRIVRSSELPVERTGDAPEYLARLTDHFGGDGYLSGRTGYENYMRTGPFERRGLEVLVQDWTPGWEGGNVCALDVLYGAEDPSAWIE</sequence>
<dbReference type="InterPro" id="IPR015866">
    <property type="entry name" value="Ser-tRNA-synth_1_N"/>
</dbReference>
<name>A0ABD5QGX7_9EURY</name>
<organism evidence="3 4">
    <name type="scientific">Saliphagus infecundisoli</name>
    <dbReference type="NCBI Taxonomy" id="1849069"/>
    <lineage>
        <taxon>Archaea</taxon>
        <taxon>Methanobacteriati</taxon>
        <taxon>Methanobacteriota</taxon>
        <taxon>Stenosarchaea group</taxon>
        <taxon>Halobacteria</taxon>
        <taxon>Halobacteriales</taxon>
        <taxon>Natrialbaceae</taxon>
        <taxon>Saliphagus</taxon>
    </lineage>
</organism>
<accession>A0ABD5QGX7</accession>
<dbReference type="Gene3D" id="1.10.287.40">
    <property type="entry name" value="Serine-tRNA synthetase, tRNA binding domain"/>
    <property type="match status" value="1"/>
</dbReference>
<evidence type="ECO:0000256" key="1">
    <source>
        <dbReference type="SAM" id="Coils"/>
    </source>
</evidence>
<dbReference type="Pfam" id="PF02403">
    <property type="entry name" value="Seryl_tRNA_N"/>
    <property type="match status" value="1"/>
</dbReference>
<comment type="caution">
    <text evidence="3">The sequence shown here is derived from an EMBL/GenBank/DDBJ whole genome shotgun (WGS) entry which is preliminary data.</text>
</comment>
<evidence type="ECO:0000313" key="3">
    <source>
        <dbReference type="EMBL" id="MFC4988815.1"/>
    </source>
</evidence>
<dbReference type="SUPFAM" id="SSF46589">
    <property type="entry name" value="tRNA-binding arm"/>
    <property type="match status" value="1"/>
</dbReference>
<feature type="coiled-coil region" evidence="1">
    <location>
        <begin position="146"/>
        <end position="206"/>
    </location>
</feature>
<dbReference type="Pfam" id="PF08889">
    <property type="entry name" value="WbqC"/>
    <property type="match status" value="2"/>
</dbReference>
<evidence type="ECO:0000259" key="2">
    <source>
        <dbReference type="Pfam" id="PF02403"/>
    </source>
</evidence>
<reference evidence="3 4" key="1">
    <citation type="journal article" date="2019" name="Int. J. Syst. Evol. Microbiol.">
        <title>The Global Catalogue of Microorganisms (GCM) 10K type strain sequencing project: providing services to taxonomists for standard genome sequencing and annotation.</title>
        <authorList>
            <consortium name="The Broad Institute Genomics Platform"/>
            <consortium name="The Broad Institute Genome Sequencing Center for Infectious Disease"/>
            <person name="Wu L."/>
            <person name="Ma J."/>
        </authorList>
    </citation>
    <scope>NUCLEOTIDE SEQUENCE [LARGE SCALE GENOMIC DNA]</scope>
    <source>
        <strain evidence="3 4">CGMCC 1.15824</strain>
    </source>
</reference>
<gene>
    <name evidence="3" type="ORF">ACFPFO_13780</name>
</gene>
<dbReference type="RefSeq" id="WP_224827518.1">
    <property type="nucleotide sequence ID" value="NZ_JAIVEF010000001.1"/>
</dbReference>
<dbReference type="InterPro" id="IPR042103">
    <property type="entry name" value="SerRS_1_N_sf"/>
</dbReference>
<dbReference type="EMBL" id="JBHSJG010000036">
    <property type="protein sequence ID" value="MFC4988815.1"/>
    <property type="molecule type" value="Genomic_DNA"/>
</dbReference>
<protein>
    <submittedName>
        <fullName evidence="3">WbqC family protein</fullName>
    </submittedName>
</protein>
<keyword evidence="4" id="KW-1185">Reference proteome</keyword>
<dbReference type="Proteomes" id="UP001595925">
    <property type="component" value="Unassembled WGS sequence"/>
</dbReference>
<dbReference type="InterPro" id="IPR010978">
    <property type="entry name" value="tRNA-bd_arm"/>
</dbReference>
<evidence type="ECO:0000313" key="4">
    <source>
        <dbReference type="Proteomes" id="UP001595925"/>
    </source>
</evidence>
<dbReference type="AlphaFoldDB" id="A0ABD5QGX7"/>